<dbReference type="Proteomes" id="UP001215598">
    <property type="component" value="Unassembled WGS sequence"/>
</dbReference>
<evidence type="ECO:0000313" key="1">
    <source>
        <dbReference type="EMBL" id="KAJ7773912.1"/>
    </source>
</evidence>
<organism evidence="1 2">
    <name type="scientific">Mycena metata</name>
    <dbReference type="NCBI Taxonomy" id="1033252"/>
    <lineage>
        <taxon>Eukaryota</taxon>
        <taxon>Fungi</taxon>
        <taxon>Dikarya</taxon>
        <taxon>Basidiomycota</taxon>
        <taxon>Agaricomycotina</taxon>
        <taxon>Agaricomycetes</taxon>
        <taxon>Agaricomycetidae</taxon>
        <taxon>Agaricales</taxon>
        <taxon>Marasmiineae</taxon>
        <taxon>Mycenaceae</taxon>
        <taxon>Mycena</taxon>
    </lineage>
</organism>
<protein>
    <submittedName>
        <fullName evidence="1">Uncharacterized protein</fullName>
    </submittedName>
</protein>
<proteinExistence type="predicted"/>
<evidence type="ECO:0000313" key="2">
    <source>
        <dbReference type="Proteomes" id="UP001215598"/>
    </source>
</evidence>
<name>A0AAD7NT91_9AGAR</name>
<accession>A0AAD7NT91</accession>
<keyword evidence="2" id="KW-1185">Reference proteome</keyword>
<comment type="caution">
    <text evidence="1">The sequence shown here is derived from an EMBL/GenBank/DDBJ whole genome shotgun (WGS) entry which is preliminary data.</text>
</comment>
<reference evidence="1" key="1">
    <citation type="submission" date="2023-03" db="EMBL/GenBank/DDBJ databases">
        <title>Massive genome expansion in bonnet fungi (Mycena s.s.) driven by repeated elements and novel gene families across ecological guilds.</title>
        <authorList>
            <consortium name="Lawrence Berkeley National Laboratory"/>
            <person name="Harder C.B."/>
            <person name="Miyauchi S."/>
            <person name="Viragh M."/>
            <person name="Kuo A."/>
            <person name="Thoen E."/>
            <person name="Andreopoulos B."/>
            <person name="Lu D."/>
            <person name="Skrede I."/>
            <person name="Drula E."/>
            <person name="Henrissat B."/>
            <person name="Morin E."/>
            <person name="Kohler A."/>
            <person name="Barry K."/>
            <person name="LaButti K."/>
            <person name="Morin E."/>
            <person name="Salamov A."/>
            <person name="Lipzen A."/>
            <person name="Mereny Z."/>
            <person name="Hegedus B."/>
            <person name="Baldrian P."/>
            <person name="Stursova M."/>
            <person name="Weitz H."/>
            <person name="Taylor A."/>
            <person name="Grigoriev I.V."/>
            <person name="Nagy L.G."/>
            <person name="Martin F."/>
            <person name="Kauserud H."/>
        </authorList>
    </citation>
    <scope>NUCLEOTIDE SEQUENCE</scope>
    <source>
        <strain evidence="1">CBHHK182m</strain>
    </source>
</reference>
<sequence>MDLPTELLVEIVSHYPNSFTFFSPFVRLEHNPQREARRQTSSVLRNLLLPVQWEQFEASKPDFRARHTQSAFAKTVAPYIKSVHITMRSWSPADMQVIFLLLEFLRGLPNLSGLQIQRAPWAIVPILTYAFNSVTLPTVTALSVPNSPDVIFSSFPNVTMLASPELSSGDRLIPAATEIFTRLDAISALRLGDSGRPRSRTFVNALSEAFPHLRALSVTSTFSDKSTESLKTLFDPLRSSPDLSELSLVYENGTLPLEALNAGGKEVLRASASQETKILRVWSNEVPIGPQMIRVEKF</sequence>
<gene>
    <name evidence="1" type="ORF">B0H16DRAFT_1713757</name>
</gene>
<dbReference type="AlphaFoldDB" id="A0AAD7NT91"/>
<dbReference type="EMBL" id="JARKIB010000012">
    <property type="protein sequence ID" value="KAJ7773912.1"/>
    <property type="molecule type" value="Genomic_DNA"/>
</dbReference>